<dbReference type="PANTHER" id="PTHR33303">
    <property type="entry name" value="CYTOPLASMIC PROTEIN-RELATED"/>
    <property type="match status" value="1"/>
</dbReference>
<comment type="caution">
    <text evidence="2">The sequence shown here is derived from an EMBL/GenBank/DDBJ whole genome shotgun (WGS) entry which is preliminary data.</text>
</comment>
<reference evidence="2 3" key="1">
    <citation type="journal article" date="2019" name="Nat. Microbiol.">
        <title>Mediterranean grassland soil C-N compound turnover is dependent on rainfall and depth, and is mediated by genomically divergent microorganisms.</title>
        <authorList>
            <person name="Diamond S."/>
            <person name="Andeer P.F."/>
            <person name="Li Z."/>
            <person name="Crits-Christoph A."/>
            <person name="Burstein D."/>
            <person name="Anantharaman K."/>
            <person name="Lane K.R."/>
            <person name="Thomas B.C."/>
            <person name="Pan C."/>
            <person name="Northen T.R."/>
            <person name="Banfield J.F."/>
        </authorList>
    </citation>
    <scope>NUCLEOTIDE SEQUENCE [LARGE SCALE GENOMIC DNA]</scope>
    <source>
        <strain evidence="2">NP_4</strain>
    </source>
</reference>
<dbReference type="InterPro" id="IPR003781">
    <property type="entry name" value="CoA-bd"/>
</dbReference>
<dbReference type="EMBL" id="VBAL01000028">
    <property type="protein sequence ID" value="TMJ05365.1"/>
    <property type="molecule type" value="Genomic_DNA"/>
</dbReference>
<dbReference type="Gene3D" id="3.40.50.720">
    <property type="entry name" value="NAD(P)-binding Rossmann-like Domain"/>
    <property type="match status" value="1"/>
</dbReference>
<name>A0A537LBG1_9BACT</name>
<dbReference type="SUPFAM" id="SSF51735">
    <property type="entry name" value="NAD(P)-binding Rossmann-fold domains"/>
    <property type="match status" value="1"/>
</dbReference>
<accession>A0A537LBG1</accession>
<proteinExistence type="predicted"/>
<dbReference type="SMART" id="SM00881">
    <property type="entry name" value="CoA_binding"/>
    <property type="match status" value="1"/>
</dbReference>
<gene>
    <name evidence="2" type="ORF">E6H01_03150</name>
</gene>
<evidence type="ECO:0000259" key="1">
    <source>
        <dbReference type="SMART" id="SM00881"/>
    </source>
</evidence>
<dbReference type="Pfam" id="PF13380">
    <property type="entry name" value="CoA_binding_2"/>
    <property type="match status" value="1"/>
</dbReference>
<evidence type="ECO:0000313" key="3">
    <source>
        <dbReference type="Proteomes" id="UP000319353"/>
    </source>
</evidence>
<protein>
    <submittedName>
        <fullName evidence="2">CoA-binding protein</fullName>
    </submittedName>
</protein>
<organism evidence="2 3">
    <name type="scientific">Candidatus Segetimicrobium genomatis</name>
    <dbReference type="NCBI Taxonomy" id="2569760"/>
    <lineage>
        <taxon>Bacteria</taxon>
        <taxon>Bacillati</taxon>
        <taxon>Candidatus Sysuimicrobiota</taxon>
        <taxon>Candidatus Sysuimicrobiia</taxon>
        <taxon>Candidatus Sysuimicrobiales</taxon>
        <taxon>Candidatus Segetimicrobiaceae</taxon>
        <taxon>Candidatus Segetimicrobium</taxon>
    </lineage>
</organism>
<feature type="domain" description="CoA-binding" evidence="1">
    <location>
        <begin position="2"/>
        <end position="100"/>
    </location>
</feature>
<dbReference type="InterPro" id="IPR036291">
    <property type="entry name" value="NAD(P)-bd_dom_sf"/>
</dbReference>
<dbReference type="Proteomes" id="UP000319353">
    <property type="component" value="Unassembled WGS sequence"/>
</dbReference>
<evidence type="ECO:0000313" key="2">
    <source>
        <dbReference type="EMBL" id="TMJ05365.1"/>
    </source>
</evidence>
<dbReference type="AlphaFoldDB" id="A0A537LBG1"/>
<dbReference type="PANTHER" id="PTHR33303:SF2">
    <property type="entry name" value="COA-BINDING DOMAIN-CONTAINING PROTEIN"/>
    <property type="match status" value="1"/>
</dbReference>
<sequence length="140" mass="15245">MLEHCKTIAVVGLSSNVYKDSHIVAYHLQRHGYDLIPINPAATTILEQSAFPSLAALPADIAARVQLVLIFRPSAELPQIVDEALAHLPNLLAVWTQKGIVHEAAAARARGAGRIVIQDRCIRTQHLFSKFGQPAASPRE</sequence>